<feature type="transmembrane region" description="Helical" evidence="2">
    <location>
        <begin position="41"/>
        <end position="63"/>
    </location>
</feature>
<reference evidence="4 5" key="1">
    <citation type="submission" date="2021-01" db="EMBL/GenBank/DDBJ databases">
        <title>Whole genome shotgun sequence of Actinoplanes humidus NBRC 14915.</title>
        <authorList>
            <person name="Komaki H."/>
            <person name="Tamura T."/>
        </authorList>
    </citation>
    <scope>NUCLEOTIDE SEQUENCE [LARGE SCALE GENOMIC DNA]</scope>
    <source>
        <strain evidence="4 5">NBRC 14915</strain>
    </source>
</reference>
<dbReference type="PANTHER" id="PTHR33392">
    <property type="entry name" value="POLYISOPRENYL-TEICHOIC ACID--PEPTIDOGLYCAN TEICHOIC ACID TRANSFERASE TAGU"/>
    <property type="match status" value="1"/>
</dbReference>
<dbReference type="PROSITE" id="PS51318">
    <property type="entry name" value="TAT"/>
    <property type="match status" value="1"/>
</dbReference>
<organism evidence="4 5">
    <name type="scientific">Winogradskya humida</name>
    <dbReference type="NCBI Taxonomy" id="113566"/>
    <lineage>
        <taxon>Bacteria</taxon>
        <taxon>Bacillati</taxon>
        <taxon>Actinomycetota</taxon>
        <taxon>Actinomycetes</taxon>
        <taxon>Micromonosporales</taxon>
        <taxon>Micromonosporaceae</taxon>
        <taxon>Winogradskya</taxon>
    </lineage>
</organism>
<dbReference type="Gene3D" id="3.40.630.190">
    <property type="entry name" value="LCP protein"/>
    <property type="match status" value="1"/>
</dbReference>
<keyword evidence="2" id="KW-0472">Membrane</keyword>
<evidence type="ECO:0000313" key="5">
    <source>
        <dbReference type="Proteomes" id="UP000603200"/>
    </source>
</evidence>
<protein>
    <recommendedName>
        <fullName evidence="3">Cell envelope-related transcriptional attenuator domain-containing protein</fullName>
    </recommendedName>
</protein>
<dbReference type="Proteomes" id="UP000603200">
    <property type="component" value="Unassembled WGS sequence"/>
</dbReference>
<proteinExistence type="inferred from homology"/>
<keyword evidence="2" id="KW-0812">Transmembrane</keyword>
<keyword evidence="2" id="KW-1133">Transmembrane helix</keyword>
<accession>A0ABQ3ZN11</accession>
<gene>
    <name evidence="4" type="ORF">Ahu01nite_030680</name>
</gene>
<dbReference type="Pfam" id="PF03816">
    <property type="entry name" value="LytR_cpsA_psr"/>
    <property type="match status" value="1"/>
</dbReference>
<sequence length="298" mass="31440">MSRIEEELRAAFERHEDQTPATGPVRDKINIAWVRAKRRRLVLRTTGAAAAVVLAGAALPVAFQQWHQGAQQAPAVNVLSSIGPSQPAVAGPLDVLVIGSENRLTAASGDPHADTVVMIHISADRSRAYAVGLPRAESSLRNTLARGGPERTTSMVSAFTGVEFAATATVDYRAFRAITGAVNGIEVCRSKQCEQLDADTVTPVLRTDPERVLQALATRVITDGTVTDPARIAKLVRAGGNGVTMDGDTQTLLGAAATLADAEIVAVSSPKDPEDLYAAVRSDGLADWVLANPDHVLR</sequence>
<dbReference type="InterPro" id="IPR004474">
    <property type="entry name" value="LytR_CpsA_psr"/>
</dbReference>
<feature type="domain" description="Cell envelope-related transcriptional attenuator" evidence="3">
    <location>
        <begin position="113"/>
        <end position="195"/>
    </location>
</feature>
<dbReference type="RefSeq" id="WP_203837167.1">
    <property type="nucleotide sequence ID" value="NZ_BAAATV010000007.1"/>
</dbReference>
<dbReference type="EMBL" id="BOMN01000035">
    <property type="protein sequence ID" value="GIE19966.1"/>
    <property type="molecule type" value="Genomic_DNA"/>
</dbReference>
<keyword evidence="5" id="KW-1185">Reference proteome</keyword>
<evidence type="ECO:0000256" key="1">
    <source>
        <dbReference type="ARBA" id="ARBA00006068"/>
    </source>
</evidence>
<evidence type="ECO:0000259" key="3">
    <source>
        <dbReference type="Pfam" id="PF03816"/>
    </source>
</evidence>
<evidence type="ECO:0000313" key="4">
    <source>
        <dbReference type="EMBL" id="GIE19966.1"/>
    </source>
</evidence>
<evidence type="ECO:0000256" key="2">
    <source>
        <dbReference type="SAM" id="Phobius"/>
    </source>
</evidence>
<comment type="caution">
    <text evidence="4">The sequence shown here is derived from an EMBL/GenBank/DDBJ whole genome shotgun (WGS) entry which is preliminary data.</text>
</comment>
<dbReference type="InterPro" id="IPR006311">
    <property type="entry name" value="TAT_signal"/>
</dbReference>
<name>A0ABQ3ZN11_9ACTN</name>
<comment type="similarity">
    <text evidence="1">Belongs to the LytR/CpsA/Psr (LCP) family.</text>
</comment>
<dbReference type="PANTHER" id="PTHR33392:SF6">
    <property type="entry name" value="POLYISOPRENYL-TEICHOIC ACID--PEPTIDOGLYCAN TEICHOIC ACID TRANSFERASE TAGU"/>
    <property type="match status" value="1"/>
</dbReference>
<dbReference type="InterPro" id="IPR050922">
    <property type="entry name" value="LytR/CpsA/Psr_CW_biosynth"/>
</dbReference>